<dbReference type="GeneID" id="37643452"/>
<evidence type="ECO:0000313" key="8">
    <source>
        <dbReference type="EMBL" id="AXR77089.1"/>
    </source>
</evidence>
<sequence length="844" mass="90440">MFRKVVPNVIRRSYALKFMIALLVLGLTVGAAGYAGTELIAAETEEQTYEQQAEFAAQEAKNIQNLHERNRLVTESIAVSDVVVSDETASSDQVAEYLATEQARHDGAENVHLVDVDERDVLSSSDDDLVGSDFDDVQTGWANLDAGSFETDDETFGVEAQFLGEYTDHDGEYVVGYAAPIPDGEMDEGASSRVAVYDVGLEPFGEELIEADGQISYLVNPANNRILMDPTGESIWHTYRDGSALTAQQGSHSIGVPGDSTAASIEAANAGEGYETEPYLASYATLPGETNWYIVTHTPEAEALGFVATVQEYGTYASIAGILGVVLLGGIVGRNTSAAINRLSSKAERMGEGDLDVEFESNRIDSIGQLYDEFDTMQESLRTQIHAAESARQDAEQARQETERVNDELERKADEYRDVMRACADGDFTMRMDPETDNESMREIATEFNEMIGDIERTTAQLTAFANDVAVASEQVTASSESVRAASEQVTESVQEISTGAERQNDSLQSVNREMNGLSTTTEQIASASNQVADVAERTARAGERGREAAQEAIDGISEIEAESESAVEAIEDLQSEVAQIDDLLEFISEVAEQTNMLALNANIEASRSADSNEGFAAVAAEVKELAADTKEAADDIERRLSQIDAETERTADEVRQTSERVAEHASSVEGAIAALDEIAGYAQETNDGVQEISAASQQQAASTQEVVAMVDDAATIAEQATAEAQNVAAAAEEQTASLVEVTQSVNDLSSQANQLSEALDRFDTEVDVDGHAITADLEDGREAGSTDGERTDDGTELEWIEDAGDEPADGASEPPQWETIDEAAGTDETAGLGDDGLTTDDGQ</sequence>
<proteinExistence type="inferred from homology"/>
<keyword evidence="10" id="KW-1185">Reference proteome</keyword>
<comment type="similarity">
    <text evidence="2">Belongs to the methyl-accepting chemotaxis (MCP) protein family.</text>
</comment>
<dbReference type="SMART" id="SM00283">
    <property type="entry name" value="MA"/>
    <property type="match status" value="1"/>
</dbReference>
<feature type="compositionally biased region" description="Low complexity" evidence="5">
    <location>
        <begin position="827"/>
        <end position="844"/>
    </location>
</feature>
<reference evidence="11" key="1">
    <citation type="submission" date="2017-10" db="EMBL/GenBank/DDBJ databases">
        <title>Phenotypic and genomic properties of facultatively anaerobic sulfur-reducing natronoarchaea from hypersaline soda lakes.</title>
        <authorList>
            <person name="Sorokin D.Y."/>
            <person name="Kublanov I.V."/>
            <person name="Roman P."/>
            <person name="Sinninghe Damste J.S."/>
            <person name="Golyshin P.N."/>
            <person name="Rojo D."/>
            <person name="Ciordia S."/>
            <person name="Mena Md.C."/>
            <person name="Ferrer M."/>
            <person name="Messina E."/>
            <person name="Smedile F."/>
            <person name="La Spada G."/>
            <person name="La Cono V."/>
            <person name="Yakimov M.M."/>
        </authorList>
    </citation>
    <scope>NUCLEOTIDE SEQUENCE [LARGE SCALE GENOMIC DNA]</scope>
    <source>
        <strain evidence="11">AArc1</strain>
    </source>
</reference>
<keyword evidence="4" id="KW-0175">Coiled coil</keyword>
<dbReference type="SUPFAM" id="SSF58104">
    <property type="entry name" value="Methyl-accepting chemotaxis protein (MCP) signaling domain"/>
    <property type="match status" value="1"/>
</dbReference>
<organism evidence="9 10">
    <name type="scientific">Natrarchaeobaculum sulfurireducens</name>
    <dbReference type="NCBI Taxonomy" id="2044521"/>
    <lineage>
        <taxon>Archaea</taxon>
        <taxon>Methanobacteriati</taxon>
        <taxon>Methanobacteriota</taxon>
        <taxon>Stenosarchaea group</taxon>
        <taxon>Halobacteria</taxon>
        <taxon>Halobacteriales</taxon>
        <taxon>Natrialbaceae</taxon>
        <taxon>Natrarchaeobaculum</taxon>
    </lineage>
</organism>
<dbReference type="KEGG" id="nan:AArc1_0746"/>
<feature type="coiled-coil region" evidence="4">
    <location>
        <begin position="715"/>
        <end position="766"/>
    </location>
</feature>
<dbReference type="PANTHER" id="PTHR32089:SF112">
    <property type="entry name" value="LYSOZYME-LIKE PROTEIN-RELATED"/>
    <property type="match status" value="1"/>
</dbReference>
<dbReference type="Proteomes" id="UP000258707">
    <property type="component" value="Chromosome"/>
</dbReference>
<evidence type="ECO:0000259" key="7">
    <source>
        <dbReference type="PROSITE" id="PS50885"/>
    </source>
</evidence>
<accession>A0A346PTV0</accession>
<dbReference type="SMART" id="SM00304">
    <property type="entry name" value="HAMP"/>
    <property type="match status" value="2"/>
</dbReference>
<evidence type="ECO:0000259" key="6">
    <source>
        <dbReference type="PROSITE" id="PS50111"/>
    </source>
</evidence>
<dbReference type="CDD" id="cd11386">
    <property type="entry name" value="MCP_signal"/>
    <property type="match status" value="1"/>
</dbReference>
<evidence type="ECO:0000313" key="10">
    <source>
        <dbReference type="Proteomes" id="UP000258613"/>
    </source>
</evidence>
<gene>
    <name evidence="8" type="ORF">AArc1_0746</name>
    <name evidence="9" type="ORF">AArcMg_2957</name>
</gene>
<feature type="coiled-coil region" evidence="4">
    <location>
        <begin position="39"/>
        <end position="66"/>
    </location>
</feature>
<dbReference type="GO" id="GO:0004888">
    <property type="term" value="F:transmembrane signaling receptor activity"/>
    <property type="evidence" value="ECO:0007669"/>
    <property type="project" value="InterPro"/>
</dbReference>
<feature type="region of interest" description="Disordered" evidence="5">
    <location>
        <begin position="389"/>
        <end position="408"/>
    </location>
</feature>
<dbReference type="RefSeq" id="WP_117363299.1">
    <property type="nucleotide sequence ID" value="NZ_CP024047.1"/>
</dbReference>
<protein>
    <submittedName>
        <fullName evidence="9">MCP domain signal transducer</fullName>
    </submittedName>
    <submittedName>
        <fullName evidence="8">Methyl-accepting chemotaxis protein</fullName>
    </submittedName>
</protein>
<dbReference type="GO" id="GO:0007165">
    <property type="term" value="P:signal transduction"/>
    <property type="evidence" value="ECO:0007669"/>
    <property type="project" value="UniProtKB-KW"/>
</dbReference>
<dbReference type="CDD" id="cd06225">
    <property type="entry name" value="HAMP"/>
    <property type="match status" value="1"/>
</dbReference>
<feature type="domain" description="Methyl-accepting transducer" evidence="6">
    <location>
        <begin position="479"/>
        <end position="715"/>
    </location>
</feature>
<feature type="compositionally biased region" description="Basic and acidic residues" evidence="5">
    <location>
        <begin position="779"/>
        <end position="794"/>
    </location>
</feature>
<dbReference type="GO" id="GO:0016020">
    <property type="term" value="C:membrane"/>
    <property type="evidence" value="ECO:0007669"/>
    <property type="project" value="InterPro"/>
</dbReference>
<dbReference type="Pfam" id="PF00015">
    <property type="entry name" value="MCPsignal"/>
    <property type="match status" value="1"/>
</dbReference>
<dbReference type="PRINTS" id="PR00260">
    <property type="entry name" value="CHEMTRNSDUCR"/>
</dbReference>
<feature type="compositionally biased region" description="Acidic residues" evidence="5">
    <location>
        <begin position="795"/>
        <end position="809"/>
    </location>
</feature>
<dbReference type="EMBL" id="CP027033">
    <property type="protein sequence ID" value="AXR82945.1"/>
    <property type="molecule type" value="Genomic_DNA"/>
</dbReference>
<dbReference type="PROSITE" id="PS50111">
    <property type="entry name" value="CHEMOTAXIS_TRANSDUC_2"/>
    <property type="match status" value="1"/>
</dbReference>
<evidence type="ECO:0000256" key="3">
    <source>
        <dbReference type="PROSITE-ProRule" id="PRU00284"/>
    </source>
</evidence>
<dbReference type="InterPro" id="IPR004089">
    <property type="entry name" value="MCPsignal_dom"/>
</dbReference>
<dbReference type="InterPro" id="IPR004090">
    <property type="entry name" value="Chemotax_Me-accpt_rcpt"/>
</dbReference>
<reference evidence="9" key="3">
    <citation type="journal article" date="2019" name="Int. J. Syst. Evol. Microbiol.">
        <title>Natronolimnobius sulfurireducens sp. nov. and Halalkaliarchaeum desulfuricum gen. nov., sp. nov., the first sulfur-respiring alkaliphilic haloarchaea from hypersaline alkaline lakes.</title>
        <authorList>
            <person name="Sorokin D.Y."/>
            <person name="Yakimov M."/>
            <person name="Messina E."/>
            <person name="Merkel A.Y."/>
            <person name="Bale N.J."/>
            <person name="Sinninghe Damste J.S."/>
        </authorList>
    </citation>
    <scope>NUCLEOTIDE SEQUENCE</scope>
    <source>
        <strain evidence="9">AArc-Mg</strain>
        <strain evidence="8">AArc1</strain>
    </source>
</reference>
<evidence type="ECO:0000313" key="9">
    <source>
        <dbReference type="EMBL" id="AXR82945.1"/>
    </source>
</evidence>
<keyword evidence="1 3" id="KW-0807">Transducer</keyword>
<name>A0A346PTV0_9EURY</name>
<dbReference type="PANTHER" id="PTHR32089">
    <property type="entry name" value="METHYL-ACCEPTING CHEMOTAXIS PROTEIN MCPB"/>
    <property type="match status" value="1"/>
</dbReference>
<feature type="coiled-coil region" evidence="4">
    <location>
        <begin position="557"/>
        <end position="591"/>
    </location>
</feature>
<dbReference type="EMBL" id="CP024047">
    <property type="protein sequence ID" value="AXR77089.1"/>
    <property type="molecule type" value="Genomic_DNA"/>
</dbReference>
<dbReference type="Gene3D" id="6.10.250.1910">
    <property type="match status" value="1"/>
</dbReference>
<feature type="region of interest" description="Disordered" evidence="5">
    <location>
        <begin position="777"/>
        <end position="844"/>
    </location>
</feature>
<dbReference type="GO" id="GO:0006935">
    <property type="term" value="P:chemotaxis"/>
    <property type="evidence" value="ECO:0007669"/>
    <property type="project" value="InterPro"/>
</dbReference>
<evidence type="ECO:0000256" key="2">
    <source>
        <dbReference type="ARBA" id="ARBA00029447"/>
    </source>
</evidence>
<dbReference type="Gene3D" id="1.10.287.950">
    <property type="entry name" value="Methyl-accepting chemotaxis protein"/>
    <property type="match status" value="1"/>
</dbReference>
<feature type="domain" description="HAMP" evidence="7">
    <location>
        <begin position="407"/>
        <end position="460"/>
    </location>
</feature>
<dbReference type="AlphaFoldDB" id="A0A346PTV0"/>
<dbReference type="OrthoDB" id="8523at2157"/>
<feature type="domain" description="HAMP" evidence="7">
    <location>
        <begin position="334"/>
        <end position="386"/>
    </location>
</feature>
<dbReference type="Proteomes" id="UP000258613">
    <property type="component" value="Chromosome"/>
</dbReference>
<evidence type="ECO:0000256" key="1">
    <source>
        <dbReference type="ARBA" id="ARBA00023224"/>
    </source>
</evidence>
<feature type="coiled-coil region" evidence="4">
    <location>
        <begin position="620"/>
        <end position="647"/>
    </location>
</feature>
<evidence type="ECO:0000313" key="11">
    <source>
        <dbReference type="Proteomes" id="UP000258707"/>
    </source>
</evidence>
<accession>A0A346PC44</accession>
<dbReference type="KEGG" id="nag:AArcMg_2957"/>
<evidence type="ECO:0000256" key="4">
    <source>
        <dbReference type="SAM" id="Coils"/>
    </source>
</evidence>
<evidence type="ECO:0000256" key="5">
    <source>
        <dbReference type="SAM" id="MobiDB-lite"/>
    </source>
</evidence>
<dbReference type="PROSITE" id="PS50885">
    <property type="entry name" value="HAMP"/>
    <property type="match status" value="2"/>
</dbReference>
<dbReference type="Pfam" id="PF00672">
    <property type="entry name" value="HAMP"/>
    <property type="match status" value="1"/>
</dbReference>
<reference evidence="10" key="2">
    <citation type="submission" date="2018-02" db="EMBL/GenBank/DDBJ databases">
        <title>Phenotypic and genomic properties of facultatively anaerobic sulfur-reducing natronoarchaea from hypersaline soda lakes.</title>
        <authorList>
            <person name="Sorokin D.Y."/>
            <person name="Kublanov I.V."/>
            <person name="Roman P."/>
            <person name="Sinninghe Damste J.S."/>
            <person name="Golyshin P.N."/>
            <person name="Rojo D."/>
            <person name="Ciordia S."/>
            <person name="Mena M.D.C."/>
            <person name="Ferrer M."/>
            <person name="Messina E."/>
            <person name="Smedile F."/>
            <person name="La Spada G."/>
            <person name="La Cono V."/>
            <person name="Yakimov M.M."/>
        </authorList>
    </citation>
    <scope>NUCLEOTIDE SEQUENCE [LARGE SCALE GENOMIC DNA]</scope>
    <source>
        <strain evidence="10">AArc-Mg</strain>
    </source>
</reference>
<dbReference type="InterPro" id="IPR003660">
    <property type="entry name" value="HAMP_dom"/>
</dbReference>